<evidence type="ECO:0000313" key="3">
    <source>
        <dbReference type="Proteomes" id="UP000518316"/>
    </source>
</evidence>
<sequence length="193" mass="22769">MMNILQTLFEFVKTVLNQIRRKQEDNINLLNRIDNLKRCYQKVLESDEESLYNDTKEKEKAIEEFKKESEILINILKVKFEVGKNLTNLNIKGEYEGSYYINTDLYEDEQLDMNNKRMAQQKENDEIISDNRENISLVIDILDQLGENIDDVIKRKDSNKSKYLVSSLSLNARSAFDKYLKIVKQELSSKILE</sequence>
<proteinExistence type="predicted"/>
<comment type="caution">
    <text evidence="2">The sequence shown here is derived from an EMBL/GenBank/DDBJ whole genome shotgun (WGS) entry which is preliminary data.</text>
</comment>
<feature type="coiled-coil region" evidence="1">
    <location>
        <begin position="19"/>
        <end position="68"/>
    </location>
</feature>
<dbReference type="EMBL" id="JACIVC010000066">
    <property type="protein sequence ID" value="MBB1070180.1"/>
    <property type="molecule type" value="Genomic_DNA"/>
</dbReference>
<protein>
    <submittedName>
        <fullName evidence="2">Uncharacterized protein</fullName>
    </submittedName>
</protein>
<name>A0A7W3Y8M7_9LACO</name>
<reference evidence="2 3" key="1">
    <citation type="submission" date="2020-07" db="EMBL/GenBank/DDBJ databases">
        <title>Description of Limosilactobacillus balticus sp. nov., Limosilactobacillus agrestis sp. nov., Limosilactobacillus albertensis sp. nov., Limosilactobacillus rudii sp. nov., Limosilactobacillus fastidiosus sp. nov., five novel Limosilactobacillus species isolated from the vertebrate gastrointestinal tract, and proposal of 6 subspecies of Limosilactobacillus reuteri adapted to the gastrointestinal tract of specific vertebrate hosts.</title>
        <authorList>
            <person name="Li F."/>
            <person name="Cheng C."/>
            <person name="Zheng J."/>
            <person name="Quevedo R.M."/>
            <person name="Li J."/>
            <person name="Roos S."/>
            <person name="Gaenzle M.G."/>
            <person name="Walter J."/>
        </authorList>
    </citation>
    <scope>NUCLEOTIDE SEQUENCE [LARGE SCALE GENOMIC DNA]</scope>
    <source>
        <strain evidence="2 3">RRLNB_1_1</strain>
    </source>
</reference>
<accession>A0A7W3Y8M7</accession>
<dbReference type="Proteomes" id="UP000518316">
    <property type="component" value="Unassembled WGS sequence"/>
</dbReference>
<evidence type="ECO:0000256" key="1">
    <source>
        <dbReference type="SAM" id="Coils"/>
    </source>
</evidence>
<keyword evidence="3" id="KW-1185">Reference proteome</keyword>
<evidence type="ECO:0000313" key="2">
    <source>
        <dbReference type="EMBL" id="MBB1070180.1"/>
    </source>
</evidence>
<dbReference type="AlphaFoldDB" id="A0A7W3Y8M7"/>
<dbReference type="RefSeq" id="WP_182598670.1">
    <property type="nucleotide sequence ID" value="NZ_JACIVC010000066.1"/>
</dbReference>
<keyword evidence="1" id="KW-0175">Coiled coil</keyword>
<gene>
    <name evidence="2" type="ORF">H5S40_08450</name>
</gene>
<organism evidence="2 3">
    <name type="scientific">Limosilactobacillus albertensis</name>
    <dbReference type="NCBI Taxonomy" id="2759752"/>
    <lineage>
        <taxon>Bacteria</taxon>
        <taxon>Bacillati</taxon>
        <taxon>Bacillota</taxon>
        <taxon>Bacilli</taxon>
        <taxon>Lactobacillales</taxon>
        <taxon>Lactobacillaceae</taxon>
        <taxon>Limosilactobacillus</taxon>
    </lineage>
</organism>